<dbReference type="EMBL" id="BSPG01000018">
    <property type="protein sequence ID" value="GLS45070.1"/>
    <property type="molecule type" value="Genomic_DNA"/>
</dbReference>
<dbReference type="NCBIfam" id="TIGR02476">
    <property type="entry name" value="BluB"/>
    <property type="match status" value="1"/>
</dbReference>
<dbReference type="SUPFAM" id="SSF55469">
    <property type="entry name" value="FMN-dependent nitroreductase-like"/>
    <property type="match status" value="1"/>
</dbReference>
<dbReference type="InterPro" id="IPR012825">
    <property type="entry name" value="BluB"/>
</dbReference>
<dbReference type="Pfam" id="PF00881">
    <property type="entry name" value="Nitroreductase"/>
    <property type="match status" value="1"/>
</dbReference>
<dbReference type="PANTHER" id="PTHR23026">
    <property type="entry name" value="NADPH NITROREDUCTASE"/>
    <property type="match status" value="1"/>
</dbReference>
<sequence length="235" mass="26322">MSGAGRADPLDKSGRASRPSEQQTVPPDFDAAFRDRLADLFAWRRDVRRFRDDPVDEGTLSACLALASLAPSVGNSQPWRFVRVADRDRRSAVIETFARCNEAACASYADARRDLYASLKLEGLREAPIHLAVFCDEATETGHRLGRETMPEMLRYSVVTAVHSFWLAARAHGLGVGWVSILEPDTVTRLLDVPASWRLVAYLCVGRPVEEHRDPELVRHGWQERLPASARLTER</sequence>
<feature type="region of interest" description="Disordered" evidence="1">
    <location>
        <begin position="1"/>
        <end position="28"/>
    </location>
</feature>
<dbReference type="PANTHER" id="PTHR23026:SF123">
    <property type="entry name" value="NAD(P)H NITROREDUCTASE RV3131-RELATED"/>
    <property type="match status" value="1"/>
</dbReference>
<keyword evidence="4" id="KW-1185">Reference proteome</keyword>
<comment type="caution">
    <text evidence="3">The sequence shown here is derived from an EMBL/GenBank/DDBJ whole genome shotgun (WGS) entry which is preliminary data.</text>
</comment>
<evidence type="ECO:0000313" key="4">
    <source>
        <dbReference type="Proteomes" id="UP001156881"/>
    </source>
</evidence>
<dbReference type="InterPro" id="IPR029479">
    <property type="entry name" value="Nitroreductase"/>
</dbReference>
<evidence type="ECO:0000259" key="2">
    <source>
        <dbReference type="Pfam" id="PF00881"/>
    </source>
</evidence>
<name>A0ABQ6D933_9HYPH</name>
<dbReference type="Gene3D" id="3.40.109.10">
    <property type="entry name" value="NADH Oxidase"/>
    <property type="match status" value="1"/>
</dbReference>
<gene>
    <name evidence="3" type="ORF">GCM10007884_30590</name>
</gene>
<organism evidence="3 4">
    <name type="scientific">Methylobacterium brachythecii</name>
    <dbReference type="NCBI Taxonomy" id="1176177"/>
    <lineage>
        <taxon>Bacteria</taxon>
        <taxon>Pseudomonadati</taxon>
        <taxon>Pseudomonadota</taxon>
        <taxon>Alphaproteobacteria</taxon>
        <taxon>Hyphomicrobiales</taxon>
        <taxon>Methylobacteriaceae</taxon>
        <taxon>Methylobacterium</taxon>
    </lineage>
</organism>
<dbReference type="InterPro" id="IPR050627">
    <property type="entry name" value="Nitroreductase/BluB"/>
</dbReference>
<evidence type="ECO:0000313" key="3">
    <source>
        <dbReference type="EMBL" id="GLS45070.1"/>
    </source>
</evidence>
<reference evidence="4" key="1">
    <citation type="journal article" date="2019" name="Int. J. Syst. Evol. Microbiol.">
        <title>The Global Catalogue of Microorganisms (GCM) 10K type strain sequencing project: providing services to taxonomists for standard genome sequencing and annotation.</title>
        <authorList>
            <consortium name="The Broad Institute Genomics Platform"/>
            <consortium name="The Broad Institute Genome Sequencing Center for Infectious Disease"/>
            <person name="Wu L."/>
            <person name="Ma J."/>
        </authorList>
    </citation>
    <scope>NUCLEOTIDE SEQUENCE [LARGE SCALE GENOMIC DNA]</scope>
    <source>
        <strain evidence="4">NBRC 107710</strain>
    </source>
</reference>
<dbReference type="Proteomes" id="UP001156881">
    <property type="component" value="Unassembled WGS sequence"/>
</dbReference>
<accession>A0ABQ6D933</accession>
<protein>
    <submittedName>
        <fullName evidence="3">5,6-dimethylbenzimidazole synthase</fullName>
    </submittedName>
</protein>
<dbReference type="InterPro" id="IPR000415">
    <property type="entry name" value="Nitroreductase-like"/>
</dbReference>
<feature type="domain" description="Nitroreductase" evidence="2">
    <location>
        <begin position="42"/>
        <end position="207"/>
    </location>
</feature>
<proteinExistence type="predicted"/>
<evidence type="ECO:0000256" key="1">
    <source>
        <dbReference type="SAM" id="MobiDB-lite"/>
    </source>
</evidence>